<proteinExistence type="predicted"/>
<keyword evidence="1" id="KW-1133">Transmembrane helix</keyword>
<evidence type="ECO:0008006" key="4">
    <source>
        <dbReference type="Google" id="ProtNLM"/>
    </source>
</evidence>
<organism evidence="2 3">
    <name type="scientific">Limosilactobacillus mucosae</name>
    <name type="common">Lactobacillus mucosae</name>
    <dbReference type="NCBI Taxonomy" id="97478"/>
    <lineage>
        <taxon>Bacteria</taxon>
        <taxon>Bacillati</taxon>
        <taxon>Bacillota</taxon>
        <taxon>Bacilli</taxon>
        <taxon>Lactobacillales</taxon>
        <taxon>Lactobacillaceae</taxon>
        <taxon>Limosilactobacillus</taxon>
    </lineage>
</organism>
<dbReference type="EMBL" id="JROC01000033">
    <property type="protein sequence ID" value="KGL66776.1"/>
    <property type="molecule type" value="Genomic_DNA"/>
</dbReference>
<sequence length="134" mass="15340">MSKRILWKDAWQAISRSLGRFIAIFLLMAVSAFALIGLKITGPDMRQTANTFFAQHHLADTTITSNYGLDSRDRQIIRQQKSVKQVDFGYLQDSTIDQTKRALRIFHKPMASQAGRRSVDIYRGMIMRLPSATY</sequence>
<gene>
    <name evidence="2" type="ORF">LX03_06885</name>
</gene>
<feature type="transmembrane region" description="Helical" evidence="1">
    <location>
        <begin position="21"/>
        <end position="40"/>
    </location>
</feature>
<dbReference type="AlphaFoldDB" id="A0A099YBJ0"/>
<dbReference type="Proteomes" id="UP000030001">
    <property type="component" value="Unassembled WGS sequence"/>
</dbReference>
<name>A0A099YBJ0_LIMMU</name>
<evidence type="ECO:0000313" key="3">
    <source>
        <dbReference type="Proteomes" id="UP000030001"/>
    </source>
</evidence>
<evidence type="ECO:0000256" key="1">
    <source>
        <dbReference type="SAM" id="Phobius"/>
    </source>
</evidence>
<accession>A0A099YBJ0</accession>
<comment type="caution">
    <text evidence="2">The sequence shown here is derived from an EMBL/GenBank/DDBJ whole genome shotgun (WGS) entry which is preliminary data.</text>
</comment>
<evidence type="ECO:0000313" key="2">
    <source>
        <dbReference type="EMBL" id="KGL66776.1"/>
    </source>
</evidence>
<reference evidence="2 3" key="1">
    <citation type="submission" date="2014-09" db="EMBL/GenBank/DDBJ databases">
        <title>Lactobacillus mucosae CRL573 Genome Sequencing.</title>
        <authorList>
            <person name="Bleckwedel J."/>
            <person name="Teran L.C."/>
            <person name="Bonacina J."/>
            <person name="Saavedra L."/>
            <person name="Mozzi F.B."/>
            <person name="Raya R.R."/>
        </authorList>
    </citation>
    <scope>NUCLEOTIDE SEQUENCE [LARGE SCALE GENOMIC DNA]</scope>
    <source>
        <strain evidence="2 3">CRL573</strain>
    </source>
</reference>
<keyword evidence="1" id="KW-0812">Transmembrane</keyword>
<keyword evidence="1" id="KW-0472">Membrane</keyword>
<protein>
    <recommendedName>
        <fullName evidence="4">ABC transporter permease</fullName>
    </recommendedName>
</protein>